<dbReference type="Proteomes" id="UP001054837">
    <property type="component" value="Unassembled WGS sequence"/>
</dbReference>
<dbReference type="AlphaFoldDB" id="A0AAV4SAT8"/>
<gene>
    <name evidence="1" type="ORF">CDAR_517751</name>
</gene>
<comment type="caution">
    <text evidence="1">The sequence shown here is derived from an EMBL/GenBank/DDBJ whole genome shotgun (WGS) entry which is preliminary data.</text>
</comment>
<keyword evidence="2" id="KW-1185">Reference proteome</keyword>
<proteinExistence type="predicted"/>
<name>A0AAV4SAT8_9ARAC</name>
<evidence type="ECO:0000313" key="1">
    <source>
        <dbReference type="EMBL" id="GIY30745.1"/>
    </source>
</evidence>
<reference evidence="1 2" key="1">
    <citation type="submission" date="2021-06" db="EMBL/GenBank/DDBJ databases">
        <title>Caerostris darwini draft genome.</title>
        <authorList>
            <person name="Kono N."/>
            <person name="Arakawa K."/>
        </authorList>
    </citation>
    <scope>NUCLEOTIDE SEQUENCE [LARGE SCALE GENOMIC DNA]</scope>
</reference>
<evidence type="ECO:0000313" key="2">
    <source>
        <dbReference type="Proteomes" id="UP001054837"/>
    </source>
</evidence>
<protein>
    <submittedName>
        <fullName evidence="1">Uncharacterized protein</fullName>
    </submittedName>
</protein>
<organism evidence="1 2">
    <name type="scientific">Caerostris darwini</name>
    <dbReference type="NCBI Taxonomy" id="1538125"/>
    <lineage>
        <taxon>Eukaryota</taxon>
        <taxon>Metazoa</taxon>
        <taxon>Ecdysozoa</taxon>
        <taxon>Arthropoda</taxon>
        <taxon>Chelicerata</taxon>
        <taxon>Arachnida</taxon>
        <taxon>Araneae</taxon>
        <taxon>Araneomorphae</taxon>
        <taxon>Entelegynae</taxon>
        <taxon>Araneoidea</taxon>
        <taxon>Araneidae</taxon>
        <taxon>Caerostris</taxon>
    </lineage>
</organism>
<sequence>MTRHICHMWFQLFSHINMNTYKKMVLTELVECTFLKTPRKWVLPGRALRAPSHLVVDPTSRIHRYSSFTGLKEAVTPNQSVLMASVELA</sequence>
<dbReference type="EMBL" id="BPLQ01007537">
    <property type="protein sequence ID" value="GIY30745.1"/>
    <property type="molecule type" value="Genomic_DNA"/>
</dbReference>
<accession>A0AAV4SAT8</accession>